<dbReference type="SUPFAM" id="SSF55785">
    <property type="entry name" value="PYP-like sensor domain (PAS domain)"/>
    <property type="match status" value="1"/>
</dbReference>
<dbReference type="GO" id="GO:0007165">
    <property type="term" value="P:signal transduction"/>
    <property type="evidence" value="ECO:0007669"/>
    <property type="project" value="UniProtKB-KW"/>
</dbReference>
<dbReference type="CDD" id="cd11386">
    <property type="entry name" value="MCP_signal"/>
    <property type="match status" value="1"/>
</dbReference>
<feature type="region of interest" description="Disordered" evidence="5">
    <location>
        <begin position="229"/>
        <end position="250"/>
    </location>
</feature>
<dbReference type="PRINTS" id="PR00260">
    <property type="entry name" value="CHEMTRNSDUCR"/>
</dbReference>
<dbReference type="GO" id="GO:0004888">
    <property type="term" value="F:transmembrane signaling receptor activity"/>
    <property type="evidence" value="ECO:0007669"/>
    <property type="project" value="InterPro"/>
</dbReference>
<dbReference type="Pfam" id="PF00015">
    <property type="entry name" value="MCPsignal"/>
    <property type="match status" value="1"/>
</dbReference>
<dbReference type="Gene3D" id="3.30.450.20">
    <property type="entry name" value="PAS domain"/>
    <property type="match status" value="1"/>
</dbReference>
<reference evidence="7" key="1">
    <citation type="journal article" date="1997" name="J. Bacteriol.">
        <title>Primary structure and functional analysis of the soluble transducer protein HtrXI in the archaeon Halobacterium salinarium.</title>
        <authorList>
            <person name="Brooun A."/>
            <person name="Zhang W."/>
            <person name="Alam M."/>
        </authorList>
    </citation>
    <scope>NUCLEOTIDE SEQUENCE</scope>
    <source>
        <strain evidence="7">Flx15</strain>
    </source>
</reference>
<dbReference type="PROSITE" id="PS50111">
    <property type="entry name" value="CHEMOTAXIS_TRANSDUC_2"/>
    <property type="match status" value="1"/>
</dbReference>
<accession>O06022</accession>
<evidence type="ECO:0000256" key="5">
    <source>
        <dbReference type="SAM" id="MobiDB-lite"/>
    </source>
</evidence>
<dbReference type="Pfam" id="PF08448">
    <property type="entry name" value="PAS_4"/>
    <property type="match status" value="1"/>
</dbReference>
<feature type="domain" description="Methyl-accepting transducer" evidence="6">
    <location>
        <begin position="180"/>
        <end position="422"/>
    </location>
</feature>
<dbReference type="InterPro" id="IPR004090">
    <property type="entry name" value="Chemotax_Me-accpt_rcpt"/>
</dbReference>
<dbReference type="InterPro" id="IPR000014">
    <property type="entry name" value="PAS"/>
</dbReference>
<proteinExistence type="inferred from homology"/>
<evidence type="ECO:0000313" key="7">
    <source>
        <dbReference type="EMBL" id="AAC45264.1"/>
    </source>
</evidence>
<keyword evidence="4" id="KW-0175">Coiled coil</keyword>
<evidence type="ECO:0000259" key="6">
    <source>
        <dbReference type="PROSITE" id="PS50111"/>
    </source>
</evidence>
<evidence type="ECO:0000256" key="4">
    <source>
        <dbReference type="SAM" id="Coils"/>
    </source>
</evidence>
<dbReference type="SMART" id="SM00283">
    <property type="entry name" value="MA"/>
    <property type="match status" value="1"/>
</dbReference>
<evidence type="ECO:0000256" key="3">
    <source>
        <dbReference type="PROSITE-ProRule" id="PRU00284"/>
    </source>
</evidence>
<dbReference type="PIR" id="T44964">
    <property type="entry name" value="T44964"/>
</dbReference>
<name>O06022_HALSI</name>
<feature type="coiled-coil region" evidence="4">
    <location>
        <begin position="411"/>
        <end position="438"/>
    </location>
</feature>
<evidence type="ECO:0000256" key="2">
    <source>
        <dbReference type="ARBA" id="ARBA00029447"/>
    </source>
</evidence>
<dbReference type="PANTHER" id="PTHR32089">
    <property type="entry name" value="METHYL-ACCEPTING CHEMOTAXIS PROTEIN MCPB"/>
    <property type="match status" value="1"/>
</dbReference>
<comment type="similarity">
    <text evidence="2">Belongs to the methyl-accepting chemotaxis (MCP) protein family.</text>
</comment>
<dbReference type="EMBL" id="U74668">
    <property type="protein sequence ID" value="AAC45264.1"/>
    <property type="molecule type" value="Genomic_DNA"/>
</dbReference>
<dbReference type="NCBIfam" id="TIGR00229">
    <property type="entry name" value="sensory_box"/>
    <property type="match status" value="1"/>
</dbReference>
<dbReference type="SUPFAM" id="SSF58104">
    <property type="entry name" value="Methyl-accepting chemotaxis protein (MCP) signaling domain"/>
    <property type="match status" value="1"/>
</dbReference>
<feature type="compositionally biased region" description="Low complexity" evidence="5">
    <location>
        <begin position="229"/>
        <end position="239"/>
    </location>
</feature>
<dbReference type="PANTHER" id="PTHR32089:SF112">
    <property type="entry name" value="LYSOZYME-LIKE PROTEIN-RELATED"/>
    <property type="match status" value="1"/>
</dbReference>
<sequence length="451" mass="49122">MDPASSDMGGEATGEHLADELCEAYLGDNEDDGGDELQRLSRERDFWKHMFNQLVAEYPEGILITAADGTVTHWNERFSDHMKMARSDALGEDASDVFSTAEESETLPEAVVRTGDTVEEEEPHDVPTDSLCQYHGVPLRAPTGDVVGSFGVVPDISEKVKNQRELHDLHETVSINVGEHLSELSESIDKVGSFAEETEPFAGKEIERMEGFADKVSNQSATIEEIASSAEEVSQASQRAQDRATEGEQTAETAIDRMGAVQESAERVNDTIDGLTSQADEMSEIIDAINDIADQTNMLALNASIEAARAGEKGEGFAVVADEVKSLAEESQERADEIEQMIVEMVETTDQTADRIGQTTTEIEEAITAVRETLDSLQEIRNAVDETATGVKEVAGARDHAASTEQVAATTDEAVDKLTELEDRLDNLSQIASEQHDRVAEIEDMVDELVE</sequence>
<dbReference type="AlphaFoldDB" id="O06022"/>
<dbReference type="GO" id="GO:0006935">
    <property type="term" value="P:chemotaxis"/>
    <property type="evidence" value="ECO:0007669"/>
    <property type="project" value="InterPro"/>
</dbReference>
<protein>
    <submittedName>
        <fullName evidence="7">Soluble transducer protein HtH</fullName>
    </submittedName>
</protein>
<dbReference type="CDD" id="cd00130">
    <property type="entry name" value="PAS"/>
    <property type="match status" value="1"/>
</dbReference>
<dbReference type="Gene3D" id="1.10.287.950">
    <property type="entry name" value="Methyl-accepting chemotaxis protein"/>
    <property type="match status" value="1"/>
</dbReference>
<feature type="coiled-coil region" evidence="4">
    <location>
        <begin position="321"/>
        <end position="348"/>
    </location>
</feature>
<dbReference type="InterPro" id="IPR004089">
    <property type="entry name" value="MCPsignal_dom"/>
</dbReference>
<keyword evidence="1 3" id="KW-0807">Transducer</keyword>
<dbReference type="InterPro" id="IPR013656">
    <property type="entry name" value="PAS_4"/>
</dbReference>
<dbReference type="SMART" id="SM00091">
    <property type="entry name" value="PAS"/>
    <property type="match status" value="1"/>
</dbReference>
<evidence type="ECO:0000256" key="1">
    <source>
        <dbReference type="ARBA" id="ARBA00023224"/>
    </source>
</evidence>
<dbReference type="GO" id="GO:0016020">
    <property type="term" value="C:membrane"/>
    <property type="evidence" value="ECO:0007669"/>
    <property type="project" value="InterPro"/>
</dbReference>
<dbReference type="InterPro" id="IPR035965">
    <property type="entry name" value="PAS-like_dom_sf"/>
</dbReference>
<organism evidence="7">
    <name type="scientific">Halobacterium salinarum</name>
    <name type="common">Halobacterium halobium</name>
    <dbReference type="NCBI Taxonomy" id="2242"/>
    <lineage>
        <taxon>Archaea</taxon>
        <taxon>Methanobacteriati</taxon>
        <taxon>Methanobacteriota</taxon>
        <taxon>Stenosarchaea group</taxon>
        <taxon>Halobacteria</taxon>
        <taxon>Halobacteriales</taxon>
        <taxon>Halobacteriaceae</taxon>
        <taxon>Halobacterium</taxon>
    </lineage>
</organism>